<evidence type="ECO:0000313" key="2">
    <source>
        <dbReference type="EMBL" id="KAK3118045.1"/>
    </source>
</evidence>
<accession>A0ABQ9YMP1</accession>
<organism evidence="2 3">
    <name type="scientific">Paratrimastix pyriformis</name>
    <dbReference type="NCBI Taxonomy" id="342808"/>
    <lineage>
        <taxon>Eukaryota</taxon>
        <taxon>Metamonada</taxon>
        <taxon>Preaxostyla</taxon>
        <taxon>Paratrimastigidae</taxon>
        <taxon>Paratrimastix</taxon>
    </lineage>
</organism>
<dbReference type="EMBL" id="JAPMOS010000569">
    <property type="protein sequence ID" value="KAK3118045.1"/>
    <property type="molecule type" value="Genomic_DNA"/>
</dbReference>
<dbReference type="Proteomes" id="UP001141327">
    <property type="component" value="Unassembled WGS sequence"/>
</dbReference>
<protein>
    <submittedName>
        <fullName evidence="2">Conserved oligomeric Golgi complex subunit 5 (COG5)</fullName>
    </submittedName>
</protein>
<evidence type="ECO:0000313" key="3">
    <source>
        <dbReference type="Proteomes" id="UP001141327"/>
    </source>
</evidence>
<reference evidence="2" key="1">
    <citation type="journal article" date="2022" name="bioRxiv">
        <title>Genomics of Preaxostyla Flagellates Illuminates Evolutionary Transitions and the Path Towards Mitochondrial Loss.</title>
        <authorList>
            <person name="Novak L.V.F."/>
            <person name="Treitli S.C."/>
            <person name="Pyrih J."/>
            <person name="Halakuc P."/>
            <person name="Pipaliya S.V."/>
            <person name="Vacek V."/>
            <person name="Brzon O."/>
            <person name="Soukal P."/>
            <person name="Eme L."/>
            <person name="Dacks J.B."/>
            <person name="Karnkowska A."/>
            <person name="Elias M."/>
            <person name="Hampl V."/>
        </authorList>
    </citation>
    <scope>NUCLEOTIDE SEQUENCE</scope>
    <source>
        <strain evidence="2">RCP-MX</strain>
    </source>
</reference>
<gene>
    <name evidence="2" type="ORF">PAPYR_13504</name>
</gene>
<comment type="caution">
    <text evidence="2">The sequence shown here is derived from an EMBL/GenBank/DDBJ whole genome shotgun (WGS) entry which is preliminary data.</text>
</comment>
<feature type="non-terminal residue" evidence="2">
    <location>
        <position position="1"/>
    </location>
</feature>
<sequence>PLYSLSSRIVEDAFGAAQQALCGALTCLLQEPFDTATPSGPSVQRVTARYTDNFATLAEYTRRYVLYYYSKHADFGARCAELTGRVLRHFCTLACLVRPLGEGGKLHLADDIARVEYAMQPLSKPGLHPPAPPPPPPPPHRSLTSS</sequence>
<name>A0ABQ9YMP1_9EUKA</name>
<feature type="compositionally biased region" description="Pro residues" evidence="1">
    <location>
        <begin position="127"/>
        <end position="140"/>
    </location>
</feature>
<keyword evidence="3" id="KW-1185">Reference proteome</keyword>
<proteinExistence type="predicted"/>
<evidence type="ECO:0000256" key="1">
    <source>
        <dbReference type="SAM" id="MobiDB-lite"/>
    </source>
</evidence>
<feature type="region of interest" description="Disordered" evidence="1">
    <location>
        <begin position="122"/>
        <end position="146"/>
    </location>
</feature>